<sequence length="294" mass="31789">MATIKKAIPNLDLKANIKSLQSKISGFDDELAFVKAINEKKLISHKVSKPLEMVAYKSDSNDGTTMLALPGTIRIFLANSNSLLLKKLKASIASGKVEAQSEAMKAIAKVIADRKLTDRKTAQKMILEAENLFEFTCGTKTLLDGGILPNNDEITYMDIPYCGTPFPKKFPPIPSVILDEYCGTGPKPRPKFDGLVVIHEPSLSKLEIDAFKLIPEANREMLIGGSTVAIGTSVWYVSAVAAVAVVVMTVTAGCAKPGLLRDIRLDESTIKKFGPQRAAAQLIALREKALISGM</sequence>
<feature type="transmembrane region" description="Helical" evidence="1">
    <location>
        <begin position="234"/>
        <end position="255"/>
    </location>
</feature>
<reference evidence="2 3" key="1">
    <citation type="submission" date="2022-12" db="EMBL/GenBank/DDBJ databases">
        <title>Chitinophagaceae gen. sp. nov., a new member of the family Chitinophagaceae, isolated from soil in a chemical factory.</title>
        <authorList>
            <person name="Ke Z."/>
        </authorList>
    </citation>
    <scope>NUCLEOTIDE SEQUENCE [LARGE SCALE GENOMIC DNA]</scope>
    <source>
        <strain evidence="2 3">LY-5</strain>
    </source>
</reference>
<dbReference type="EMBL" id="JAQGEF010000015">
    <property type="protein sequence ID" value="MDA3615678.1"/>
    <property type="molecule type" value="Genomic_DNA"/>
</dbReference>
<evidence type="ECO:0000313" key="3">
    <source>
        <dbReference type="Proteomes" id="UP001210231"/>
    </source>
</evidence>
<dbReference type="Proteomes" id="UP001210231">
    <property type="component" value="Unassembled WGS sequence"/>
</dbReference>
<dbReference type="RefSeq" id="WP_407032004.1">
    <property type="nucleotide sequence ID" value="NZ_JAQGEF010000015.1"/>
</dbReference>
<keyword evidence="1" id="KW-0472">Membrane</keyword>
<organism evidence="2 3">
    <name type="scientific">Polluticaenibacter yanchengensis</name>
    <dbReference type="NCBI Taxonomy" id="3014562"/>
    <lineage>
        <taxon>Bacteria</taxon>
        <taxon>Pseudomonadati</taxon>
        <taxon>Bacteroidota</taxon>
        <taxon>Chitinophagia</taxon>
        <taxon>Chitinophagales</taxon>
        <taxon>Chitinophagaceae</taxon>
        <taxon>Polluticaenibacter</taxon>
    </lineage>
</organism>
<comment type="caution">
    <text evidence="2">The sequence shown here is derived from an EMBL/GenBank/DDBJ whole genome shotgun (WGS) entry which is preliminary data.</text>
</comment>
<evidence type="ECO:0000313" key="2">
    <source>
        <dbReference type="EMBL" id="MDA3615678.1"/>
    </source>
</evidence>
<name>A0ABT4ULG2_9BACT</name>
<proteinExistence type="predicted"/>
<keyword evidence="1" id="KW-0812">Transmembrane</keyword>
<evidence type="ECO:0000256" key="1">
    <source>
        <dbReference type="SAM" id="Phobius"/>
    </source>
</evidence>
<accession>A0ABT4ULG2</accession>
<keyword evidence="3" id="KW-1185">Reference proteome</keyword>
<protein>
    <submittedName>
        <fullName evidence="2">Uncharacterized protein</fullName>
    </submittedName>
</protein>
<gene>
    <name evidence="2" type="ORF">O3P16_12725</name>
</gene>
<keyword evidence="1" id="KW-1133">Transmembrane helix</keyword>